<dbReference type="Proteomes" id="UP001219934">
    <property type="component" value="Unassembled WGS sequence"/>
</dbReference>
<keyword evidence="9" id="KW-1185">Reference proteome</keyword>
<evidence type="ECO:0000313" key="9">
    <source>
        <dbReference type="Proteomes" id="UP001219934"/>
    </source>
</evidence>
<dbReference type="EMBL" id="JAPTMU010000007">
    <property type="protein sequence ID" value="KAJ4940128.1"/>
    <property type="molecule type" value="Genomic_DNA"/>
</dbReference>
<dbReference type="PANTHER" id="PTHR13968">
    <property type="entry name" value="HETEROGENEOUS NUCLEAR RIBONUCLEOPROTEIN"/>
    <property type="match status" value="1"/>
</dbReference>
<evidence type="ECO:0000259" key="7">
    <source>
        <dbReference type="PROSITE" id="PS50102"/>
    </source>
</evidence>
<keyword evidence="3" id="KW-0479">Metal-binding</keyword>
<evidence type="ECO:0000256" key="5">
    <source>
        <dbReference type="ARBA" id="ARBA00023054"/>
    </source>
</evidence>
<name>A0AAD6BAX1_9TELE</name>
<dbReference type="InterPro" id="IPR000504">
    <property type="entry name" value="RRM_dom"/>
</dbReference>
<evidence type="ECO:0000256" key="2">
    <source>
        <dbReference type="ARBA" id="ARBA00008631"/>
    </source>
</evidence>
<dbReference type="AlphaFoldDB" id="A0AAD6BAX1"/>
<gene>
    <name evidence="8" type="ORF">JOQ06_026437</name>
</gene>
<dbReference type="GO" id="GO:0003723">
    <property type="term" value="F:RNA binding"/>
    <property type="evidence" value="ECO:0007669"/>
    <property type="project" value="UniProtKB-UniRule"/>
</dbReference>
<evidence type="ECO:0000256" key="6">
    <source>
        <dbReference type="PROSITE-ProRule" id="PRU00176"/>
    </source>
</evidence>
<keyword evidence="5" id="KW-0175">Coiled coil</keyword>
<evidence type="ECO:0000256" key="3">
    <source>
        <dbReference type="ARBA" id="ARBA00022723"/>
    </source>
</evidence>
<dbReference type="PROSITE" id="PS50102">
    <property type="entry name" value="RRM"/>
    <property type="match status" value="1"/>
</dbReference>
<dbReference type="InterPro" id="IPR012677">
    <property type="entry name" value="Nucleotide-bd_a/b_plait_sf"/>
</dbReference>
<dbReference type="InterPro" id="IPR051186">
    <property type="entry name" value="RRM_HNRPC/RALY_subfam"/>
</dbReference>
<dbReference type="FunFam" id="3.30.70.330:FF:000019">
    <property type="entry name" value="heterogeneous nuclear ribonucleoproteins C1/C2 isoform X1"/>
    <property type="match status" value="1"/>
</dbReference>
<dbReference type="PANTHER" id="PTHR13968:SF6">
    <property type="entry name" value="RNA-BINDING PROTEIN RALY"/>
    <property type="match status" value="1"/>
</dbReference>
<accession>A0AAD6BAX1</accession>
<dbReference type="SUPFAM" id="SSF54928">
    <property type="entry name" value="RNA-binding domain, RBD"/>
    <property type="match status" value="1"/>
</dbReference>
<feature type="domain" description="RRM" evidence="7">
    <location>
        <begin position="21"/>
        <end position="85"/>
    </location>
</feature>
<evidence type="ECO:0000256" key="4">
    <source>
        <dbReference type="ARBA" id="ARBA00022884"/>
    </source>
</evidence>
<dbReference type="InterPro" id="IPR027806">
    <property type="entry name" value="HARBI1_dom"/>
</dbReference>
<keyword evidence="4 6" id="KW-0694">RNA-binding</keyword>
<protein>
    <recommendedName>
        <fullName evidence="7">RRM domain-containing protein</fullName>
    </recommendedName>
</protein>
<reference evidence="8" key="1">
    <citation type="submission" date="2022-11" db="EMBL/GenBank/DDBJ databases">
        <title>Chromosome-level genome of Pogonophryne albipinna.</title>
        <authorList>
            <person name="Jo E."/>
        </authorList>
    </citation>
    <scope>NUCLEOTIDE SEQUENCE</scope>
    <source>
        <strain evidence="8">SGF0006</strain>
        <tissue evidence="8">Muscle</tissue>
    </source>
</reference>
<comment type="similarity">
    <text evidence="2">Belongs to the RRM HNRPC family. RALY subfamily.</text>
</comment>
<dbReference type="GO" id="GO:0046872">
    <property type="term" value="F:metal ion binding"/>
    <property type="evidence" value="ECO:0007669"/>
    <property type="project" value="UniProtKB-KW"/>
</dbReference>
<dbReference type="SMART" id="SM00360">
    <property type="entry name" value="RRM"/>
    <property type="match status" value="1"/>
</dbReference>
<dbReference type="InterPro" id="IPR035979">
    <property type="entry name" value="RBD_domain_sf"/>
</dbReference>
<evidence type="ECO:0000256" key="1">
    <source>
        <dbReference type="ARBA" id="ARBA00001968"/>
    </source>
</evidence>
<dbReference type="GO" id="GO:0005634">
    <property type="term" value="C:nucleus"/>
    <property type="evidence" value="ECO:0007669"/>
    <property type="project" value="TreeGrafter"/>
</dbReference>
<evidence type="ECO:0000313" key="8">
    <source>
        <dbReference type="EMBL" id="KAJ4940128.1"/>
    </source>
</evidence>
<dbReference type="Pfam" id="PF13359">
    <property type="entry name" value="DDE_Tnp_4"/>
    <property type="match status" value="1"/>
</dbReference>
<dbReference type="Pfam" id="PF00076">
    <property type="entry name" value="RRM_1"/>
    <property type="match status" value="1"/>
</dbReference>
<organism evidence="8 9">
    <name type="scientific">Pogonophryne albipinna</name>
    <dbReference type="NCBI Taxonomy" id="1090488"/>
    <lineage>
        <taxon>Eukaryota</taxon>
        <taxon>Metazoa</taxon>
        <taxon>Chordata</taxon>
        <taxon>Craniata</taxon>
        <taxon>Vertebrata</taxon>
        <taxon>Euteleostomi</taxon>
        <taxon>Actinopterygii</taxon>
        <taxon>Neopterygii</taxon>
        <taxon>Teleostei</taxon>
        <taxon>Neoteleostei</taxon>
        <taxon>Acanthomorphata</taxon>
        <taxon>Eupercaria</taxon>
        <taxon>Perciformes</taxon>
        <taxon>Notothenioidei</taxon>
        <taxon>Pogonophryne</taxon>
    </lineage>
</organism>
<proteinExistence type="inferred from homology"/>
<dbReference type="Gene3D" id="3.30.70.330">
    <property type="match status" value="1"/>
</dbReference>
<comment type="cofactor">
    <cofactor evidence="1">
        <name>a divalent metal cation</name>
        <dbReference type="ChEBI" id="CHEBI:60240"/>
    </cofactor>
</comment>
<sequence length="256" mass="28352">MSLKVQTSNVTNKTDPKSINSRVFIGNLNTAVVKKSDVETIFSKYGRVLGCSVHKGYAFIQYASERRAQGAVMGENGRVLAGQTLDWSTREWRTLLLSGIPSSSCLLVQSWRRSGLPAVGQQPGIQFLCGCNRRVPHTHQGPIRTPSGPTGQDYVNRKLFPFIHLQAVCDGKGRFLPTFVGFPGSVHDTRVMKHSALYKEALYPPPGYFIVGDDGYPCIVNPIMIVTPYREPLQGRVQSRFNGYHAKARSIIKRAA</sequence>
<comment type="caution">
    <text evidence="8">The sequence shown here is derived from an EMBL/GenBank/DDBJ whole genome shotgun (WGS) entry which is preliminary data.</text>
</comment>